<reference evidence="2 3" key="1">
    <citation type="submission" date="2024-08" db="EMBL/GenBank/DDBJ databases">
        <authorList>
            <person name="Lu H."/>
        </authorList>
    </citation>
    <scope>NUCLEOTIDE SEQUENCE [LARGE SCALE GENOMIC DNA]</scope>
    <source>
        <strain evidence="2 3">DXS20W</strain>
    </source>
</reference>
<sequence>MYEPLPTPDLLNEWLKWAQWSADPDRDASQSGDLIGFDEFDWVVRERPEQAWQAIVTASLDPRVEPHFGVLAAGPLEDLLSQHGPNFIDRVEAEARCNPKFAFLLGGVWRFGMTDDVWARVQQAWIRKGWDGL</sequence>
<dbReference type="Pfam" id="PF21746">
    <property type="entry name" value="DUF6869"/>
    <property type="match status" value="1"/>
</dbReference>
<protein>
    <submittedName>
        <fullName evidence="2">DUF6869 domain-containing protein</fullName>
    </submittedName>
</protein>
<dbReference type="Proteomes" id="UP001606302">
    <property type="component" value="Unassembled WGS sequence"/>
</dbReference>
<comment type="caution">
    <text evidence="2">The sequence shown here is derived from an EMBL/GenBank/DDBJ whole genome shotgun (WGS) entry which is preliminary data.</text>
</comment>
<dbReference type="InterPro" id="IPR049221">
    <property type="entry name" value="DUF6869"/>
</dbReference>
<evidence type="ECO:0000313" key="2">
    <source>
        <dbReference type="EMBL" id="MFG6463303.1"/>
    </source>
</evidence>
<organism evidence="2 3">
    <name type="scientific">Pelomonas lactea</name>
    <dbReference type="NCBI Taxonomy" id="3299030"/>
    <lineage>
        <taxon>Bacteria</taxon>
        <taxon>Pseudomonadati</taxon>
        <taxon>Pseudomonadota</taxon>
        <taxon>Betaproteobacteria</taxon>
        <taxon>Burkholderiales</taxon>
        <taxon>Sphaerotilaceae</taxon>
        <taxon>Roseateles</taxon>
    </lineage>
</organism>
<keyword evidence="3" id="KW-1185">Reference proteome</keyword>
<feature type="domain" description="DUF6869" evidence="1">
    <location>
        <begin position="40"/>
        <end position="128"/>
    </location>
</feature>
<accession>A0ABW7GMV4</accession>
<dbReference type="RefSeq" id="WP_394512263.1">
    <property type="nucleotide sequence ID" value="NZ_JBIGHX010000006.1"/>
</dbReference>
<dbReference type="EMBL" id="JBIGHX010000006">
    <property type="protein sequence ID" value="MFG6463303.1"/>
    <property type="molecule type" value="Genomic_DNA"/>
</dbReference>
<evidence type="ECO:0000259" key="1">
    <source>
        <dbReference type="Pfam" id="PF21746"/>
    </source>
</evidence>
<proteinExistence type="predicted"/>
<gene>
    <name evidence="2" type="ORF">ACG04Q_17150</name>
</gene>
<evidence type="ECO:0000313" key="3">
    <source>
        <dbReference type="Proteomes" id="UP001606302"/>
    </source>
</evidence>
<name>A0ABW7GMV4_9BURK</name>